<dbReference type="RefSeq" id="WP_014406647.1">
    <property type="nucleotide sequence ID" value="NC_017034.1"/>
</dbReference>
<keyword evidence="1" id="KW-0812">Transmembrane</keyword>
<feature type="transmembrane region" description="Helical" evidence="1">
    <location>
        <begin position="580"/>
        <end position="607"/>
    </location>
</feature>
<dbReference type="AlphaFoldDB" id="H8I7F0"/>
<gene>
    <name evidence="3" type="ordered locus">Mtc_2078</name>
</gene>
<dbReference type="InterPro" id="IPR019204">
    <property type="entry name" value="DUF2070_membrane"/>
</dbReference>
<feature type="transmembrane region" description="Helical" evidence="1">
    <location>
        <begin position="137"/>
        <end position="159"/>
    </location>
</feature>
<feature type="domain" description="DUF2070" evidence="2">
    <location>
        <begin position="33"/>
        <end position="599"/>
    </location>
</feature>
<accession>H8I7F0</accession>
<dbReference type="Proteomes" id="UP000005233">
    <property type="component" value="Chromosome"/>
</dbReference>
<reference evidence="3 4" key="1">
    <citation type="journal article" date="2012" name="J. Bacteriol.">
        <title>Complete genome sequence of a thermophilic methanogen, Methanocella conradii HZ254, isolated from Chinese rice field soil.</title>
        <authorList>
            <person name="Lu Z."/>
            <person name="Lu Y."/>
        </authorList>
    </citation>
    <scope>NUCLEOTIDE SEQUENCE [LARGE SCALE GENOMIC DNA]</scope>
    <source>
        <strain evidence="4">DSM 24694 / JCM 17849 / CGMCC 1.5162 / HZ254</strain>
    </source>
</reference>
<dbReference type="EMBL" id="CP003243">
    <property type="protein sequence ID" value="AFD00816.1"/>
    <property type="molecule type" value="Genomic_DNA"/>
</dbReference>
<dbReference type="HOGENOM" id="CLU_441213_0_0_2"/>
<feature type="transmembrane region" description="Helical" evidence="1">
    <location>
        <begin position="166"/>
        <end position="184"/>
    </location>
</feature>
<dbReference type="KEGG" id="mez:Mtc_2078"/>
<sequence>MADGYWSRASARIKLLRIRRRKRKPRGMEEQLASYADYIFEAPDYKVSIAAIIGLSVLAGIVAFPFGIIQNAAAGLALFALPAILAAVATKPISCIFGENVTYNRSALISLIMLIVVVLATVASNAVALIAHLPYTFLGFILALSLIFALRMMVLLGISVNSLPKVILPASLQTVFSAIALLYYTTSPILYIDLAISSLIFIVASFAFVRYVDYPMVKSFGVSSLDFIQDFIAHLTEGSPAMEEFFEKIGESIDAPVNVLSFRRMDGTTKAIIITPYVHPGPMGEIGGGNLPTIVSEAFSEGLIFVPHGTAYHDFNLVSSEESEKIISAARRALARVQYSPLASKSIRVSVGNTKILGQRFNDSVFLVSTQAPTSTEDIEFAVGFTAMAESRVAGARQSTIIDAHNCTEPFATAIEPGTRDSYNIIRAAANASKELLSMPMGEVRVGVASSPPICTRLEGMGDLGIRVAVVEAMGQRTAYIVIDGNNMVNGLREEIIKKLPVDEAEVMTTDTHVVNTLSGANYVGQHLEHELLVDTISKLVDAAIGDLEPVVAGMESELATDVMVFGSHKIAKLASTANAMVAMAGAFAVAVIVAATSLTVLILVLIQ</sequence>
<dbReference type="Pfam" id="PF09843">
    <property type="entry name" value="DUF2070"/>
    <property type="match status" value="1"/>
</dbReference>
<feature type="transmembrane region" description="Helical" evidence="1">
    <location>
        <begin position="111"/>
        <end position="131"/>
    </location>
</feature>
<feature type="transmembrane region" description="Helical" evidence="1">
    <location>
        <begin position="72"/>
        <end position="90"/>
    </location>
</feature>
<dbReference type="GeneID" id="11972233"/>
<keyword evidence="1" id="KW-1133">Transmembrane helix</keyword>
<dbReference type="STRING" id="1041930.Mtc_2078"/>
<proteinExistence type="predicted"/>
<organism evidence="3 4">
    <name type="scientific">Methanocella conradii (strain DSM 24694 / JCM 17849 / CGMCC 1.5162 / HZ254)</name>
    <dbReference type="NCBI Taxonomy" id="1041930"/>
    <lineage>
        <taxon>Archaea</taxon>
        <taxon>Methanobacteriati</taxon>
        <taxon>Methanobacteriota</taxon>
        <taxon>Stenosarchaea group</taxon>
        <taxon>Methanomicrobia</taxon>
        <taxon>Methanocellales</taxon>
        <taxon>Methanocellaceae</taxon>
        <taxon>Methanocella</taxon>
    </lineage>
</organism>
<keyword evidence="4" id="KW-1185">Reference proteome</keyword>
<keyword evidence="1" id="KW-0472">Membrane</keyword>
<feature type="transmembrane region" description="Helical" evidence="1">
    <location>
        <begin position="190"/>
        <end position="209"/>
    </location>
</feature>
<protein>
    <submittedName>
        <fullName evidence="3">Membrane protein</fullName>
    </submittedName>
</protein>
<feature type="transmembrane region" description="Helical" evidence="1">
    <location>
        <begin position="47"/>
        <end position="66"/>
    </location>
</feature>
<dbReference type="eggNOG" id="arCOG04351">
    <property type="taxonomic scope" value="Archaea"/>
</dbReference>
<evidence type="ECO:0000313" key="4">
    <source>
        <dbReference type="Proteomes" id="UP000005233"/>
    </source>
</evidence>
<evidence type="ECO:0000256" key="1">
    <source>
        <dbReference type="SAM" id="Phobius"/>
    </source>
</evidence>
<name>H8I7F0_METCZ</name>
<evidence type="ECO:0000313" key="3">
    <source>
        <dbReference type="EMBL" id="AFD00816.1"/>
    </source>
</evidence>
<evidence type="ECO:0000259" key="2">
    <source>
        <dbReference type="Pfam" id="PF09843"/>
    </source>
</evidence>